<feature type="compositionally biased region" description="Basic and acidic residues" evidence="1">
    <location>
        <begin position="21"/>
        <end position="41"/>
    </location>
</feature>
<keyword evidence="2" id="KW-0812">Transmembrane</keyword>
<dbReference type="Pfam" id="PF07226">
    <property type="entry name" value="DUF1422"/>
    <property type="match status" value="1"/>
</dbReference>
<evidence type="ECO:0000313" key="3">
    <source>
        <dbReference type="EMBL" id="EEQ09705.1"/>
    </source>
</evidence>
<accession>A0ABM9Y7E4</accession>
<proteinExistence type="predicted"/>
<evidence type="ECO:0000256" key="2">
    <source>
        <dbReference type="SAM" id="Phobius"/>
    </source>
</evidence>
<reference evidence="3" key="1">
    <citation type="submission" date="2008-12" db="EMBL/GenBank/DDBJ databases">
        <title>Annotation of the Yersinia mollaretii ATCC 43969 genome.</title>
        <authorList>
            <person name="Read T.D."/>
            <person name="Akmal A."/>
            <person name="Bishop-Lilly K."/>
            <person name="Chen P.E."/>
            <person name="Cook C."/>
            <person name="Kiley M.P."/>
            <person name="Lentz S."/>
            <person name="Mateczun A."/>
            <person name="Nagarajan N."/>
            <person name="Nolan N."/>
            <person name="Osborne B.I."/>
            <person name="Pop M."/>
            <person name="Sozhamannan S."/>
            <person name="Stewart A.C."/>
            <person name="Sulakvelidze A."/>
            <person name="Thomason B."/>
            <person name="Willner K."/>
            <person name="Zwick M.E."/>
        </authorList>
    </citation>
    <scope>NUCLEOTIDE SEQUENCE [LARGE SCALE GENOMIC DNA]</scope>
    <source>
        <strain evidence="3">ATCC 43969</strain>
    </source>
</reference>
<protein>
    <recommendedName>
        <fullName evidence="5">Inner membrane protein</fullName>
    </recommendedName>
</protein>
<keyword evidence="2" id="KW-0472">Membrane</keyword>
<keyword evidence="4" id="KW-1185">Reference proteome</keyword>
<keyword evidence="2" id="KW-1133">Transmembrane helix</keyword>
<feature type="compositionally biased region" description="Basic and acidic residues" evidence="1">
    <location>
        <begin position="1"/>
        <end position="13"/>
    </location>
</feature>
<feature type="region of interest" description="Disordered" evidence="1">
    <location>
        <begin position="1"/>
        <end position="41"/>
    </location>
</feature>
<name>A0ABM9Y7E4_YERMW</name>
<gene>
    <name evidence="3" type="ORF">ymoll0001_38740</name>
</gene>
<evidence type="ECO:0000313" key="4">
    <source>
        <dbReference type="Proteomes" id="UP000003027"/>
    </source>
</evidence>
<dbReference type="InterPro" id="IPR009867">
    <property type="entry name" value="DUF1422"/>
</dbReference>
<organism evidence="3 4">
    <name type="scientific">Yersinia mollaretii (strain ATCC 43969 / DSM 18520 / CIP 103324 / CNY 7263 / WAIP 204)</name>
    <dbReference type="NCBI Taxonomy" id="349967"/>
    <lineage>
        <taxon>Bacteria</taxon>
        <taxon>Pseudomonadati</taxon>
        <taxon>Pseudomonadota</taxon>
        <taxon>Gammaproteobacteria</taxon>
        <taxon>Enterobacterales</taxon>
        <taxon>Yersiniaceae</taxon>
        <taxon>Yersinia</taxon>
    </lineage>
</organism>
<dbReference type="EMBL" id="AALD02000032">
    <property type="protein sequence ID" value="EEQ09705.1"/>
    <property type="molecule type" value="Genomic_DNA"/>
</dbReference>
<dbReference type="NCBIfam" id="NF008278">
    <property type="entry name" value="PRK11056.1"/>
    <property type="match status" value="1"/>
</dbReference>
<feature type="transmembrane region" description="Helical" evidence="2">
    <location>
        <begin position="68"/>
        <end position="87"/>
    </location>
</feature>
<sequence length="170" mass="18831">MMEHSNPEKHADPETPMNPEKPSHAEKQSYSEKPSHAEKQPRREIGTLLLALITGLAVNGSFNALFSAFVPFSIFPLLALILAVYCLHQRYLNFAMPQGLPVLASACFLLGILLYSAIVRVEHPAIGSNFVPSILSVALVFWILFKLKARKSAQANEELESDNSDNQQTQ</sequence>
<feature type="transmembrane region" description="Helical" evidence="2">
    <location>
        <begin position="125"/>
        <end position="145"/>
    </location>
</feature>
<evidence type="ECO:0008006" key="5">
    <source>
        <dbReference type="Google" id="ProtNLM"/>
    </source>
</evidence>
<dbReference type="Proteomes" id="UP000003027">
    <property type="component" value="Unassembled WGS sequence"/>
</dbReference>
<feature type="transmembrane region" description="Helical" evidence="2">
    <location>
        <begin position="99"/>
        <end position="119"/>
    </location>
</feature>
<evidence type="ECO:0000256" key="1">
    <source>
        <dbReference type="SAM" id="MobiDB-lite"/>
    </source>
</evidence>
<comment type="caution">
    <text evidence="3">The sequence shown here is derived from an EMBL/GenBank/DDBJ whole genome shotgun (WGS) entry which is preliminary data.</text>
</comment>